<protein>
    <submittedName>
        <fullName evidence="1">DUF2255 family protein</fullName>
    </submittedName>
</protein>
<evidence type="ECO:0000313" key="1">
    <source>
        <dbReference type="EMBL" id="GAA3880455.1"/>
    </source>
</evidence>
<sequence>MTAWTPDELTRIGRAEELQVASRRTDGTLRPFVTIWVVRVGDDICVRSAYGPGNPWFVRAQASGTGRIRAGGVERDVAFVTLNARADAADADAHAAIDAAYHAKYDRYGPTIVNTVVGPLVTATTLRLIPTD</sequence>
<dbReference type="Proteomes" id="UP001501803">
    <property type="component" value="Unassembled WGS sequence"/>
</dbReference>
<proteinExistence type="predicted"/>
<dbReference type="RefSeq" id="WP_345066652.1">
    <property type="nucleotide sequence ID" value="NZ_BAABCN010000007.1"/>
</dbReference>
<name>A0ABP7KK31_9MICO</name>
<reference evidence="2" key="1">
    <citation type="journal article" date="2019" name="Int. J. Syst. Evol. Microbiol.">
        <title>The Global Catalogue of Microorganisms (GCM) 10K type strain sequencing project: providing services to taxonomists for standard genome sequencing and annotation.</title>
        <authorList>
            <consortium name="The Broad Institute Genomics Platform"/>
            <consortium name="The Broad Institute Genome Sequencing Center for Infectious Disease"/>
            <person name="Wu L."/>
            <person name="Ma J."/>
        </authorList>
    </citation>
    <scope>NUCLEOTIDE SEQUENCE [LARGE SCALE GENOMIC DNA]</scope>
    <source>
        <strain evidence="2">JCM 17021</strain>
    </source>
</reference>
<dbReference type="InterPro" id="IPR016888">
    <property type="entry name" value="UCP028498"/>
</dbReference>
<comment type="caution">
    <text evidence="1">The sequence shown here is derived from an EMBL/GenBank/DDBJ whole genome shotgun (WGS) entry which is preliminary data.</text>
</comment>
<gene>
    <name evidence="1" type="ORF">GCM10022381_23390</name>
</gene>
<keyword evidence="2" id="KW-1185">Reference proteome</keyword>
<dbReference type="Pfam" id="PF10012">
    <property type="entry name" value="DUF2255"/>
    <property type="match status" value="1"/>
</dbReference>
<organism evidence="1 2">
    <name type="scientific">Leifsonia kafniensis</name>
    <dbReference type="NCBI Taxonomy" id="475957"/>
    <lineage>
        <taxon>Bacteria</taxon>
        <taxon>Bacillati</taxon>
        <taxon>Actinomycetota</taxon>
        <taxon>Actinomycetes</taxon>
        <taxon>Micrococcales</taxon>
        <taxon>Microbacteriaceae</taxon>
        <taxon>Leifsonia</taxon>
    </lineage>
</organism>
<evidence type="ECO:0000313" key="2">
    <source>
        <dbReference type="Proteomes" id="UP001501803"/>
    </source>
</evidence>
<dbReference type="EMBL" id="BAABCN010000007">
    <property type="protein sequence ID" value="GAA3880455.1"/>
    <property type="molecule type" value="Genomic_DNA"/>
</dbReference>
<accession>A0ABP7KK31</accession>